<dbReference type="PANTHER" id="PTHR22838">
    <property type="entry name" value="WD REPEAT PROTEIN 26-RELATED"/>
    <property type="match status" value="1"/>
</dbReference>
<dbReference type="InterPro" id="IPR036322">
    <property type="entry name" value="WD40_repeat_dom_sf"/>
</dbReference>
<dbReference type="InterPro" id="IPR051350">
    <property type="entry name" value="WD_repeat-ST_regulator"/>
</dbReference>
<keyword evidence="1" id="KW-0853">WD repeat</keyword>
<dbReference type="SMART" id="SM00320">
    <property type="entry name" value="WD40"/>
    <property type="match status" value="3"/>
</dbReference>
<dbReference type="InterPro" id="IPR001680">
    <property type="entry name" value="WD40_rpt"/>
</dbReference>
<keyword evidence="2" id="KW-0677">Repeat</keyword>
<proteinExistence type="predicted"/>
<dbReference type="OrthoDB" id="972532at2759"/>
<dbReference type="GO" id="GO:0043161">
    <property type="term" value="P:proteasome-mediated ubiquitin-dependent protein catabolic process"/>
    <property type="evidence" value="ECO:0007669"/>
    <property type="project" value="TreeGrafter"/>
</dbReference>
<dbReference type="Pfam" id="PF00400">
    <property type="entry name" value="WD40"/>
    <property type="match status" value="1"/>
</dbReference>
<protein>
    <submittedName>
        <fullName evidence="3">Uncharacterized protein</fullName>
    </submittedName>
</protein>
<evidence type="ECO:0000256" key="2">
    <source>
        <dbReference type="ARBA" id="ARBA00022737"/>
    </source>
</evidence>
<dbReference type="GO" id="GO:0034657">
    <property type="term" value="C:GID complex"/>
    <property type="evidence" value="ECO:0007669"/>
    <property type="project" value="TreeGrafter"/>
</dbReference>
<dbReference type="AlphaFoldDB" id="A0A3P7P6E9"/>
<dbReference type="PANTHER" id="PTHR22838:SF0">
    <property type="entry name" value="WD REPEAT-CONTAINING PROTEIN 26"/>
    <property type="match status" value="1"/>
</dbReference>
<evidence type="ECO:0000256" key="1">
    <source>
        <dbReference type="ARBA" id="ARBA00022574"/>
    </source>
</evidence>
<dbReference type="EMBL" id="UYRU01057036">
    <property type="protein sequence ID" value="VDN13676.1"/>
    <property type="molecule type" value="Genomic_DNA"/>
</dbReference>
<reference evidence="3 4" key="1">
    <citation type="submission" date="2018-11" db="EMBL/GenBank/DDBJ databases">
        <authorList>
            <consortium name="Pathogen Informatics"/>
        </authorList>
    </citation>
    <scope>NUCLEOTIDE SEQUENCE [LARGE SCALE GENOMIC DNA]</scope>
</reference>
<dbReference type="SUPFAM" id="SSF50978">
    <property type="entry name" value="WD40 repeat-like"/>
    <property type="match status" value="1"/>
</dbReference>
<gene>
    <name evidence="3" type="ORF">DILT_LOCUS9507</name>
</gene>
<organism evidence="3 4">
    <name type="scientific">Dibothriocephalus latus</name>
    <name type="common">Fish tapeworm</name>
    <name type="synonym">Diphyllobothrium latum</name>
    <dbReference type="NCBI Taxonomy" id="60516"/>
    <lineage>
        <taxon>Eukaryota</taxon>
        <taxon>Metazoa</taxon>
        <taxon>Spiralia</taxon>
        <taxon>Lophotrochozoa</taxon>
        <taxon>Platyhelminthes</taxon>
        <taxon>Cestoda</taxon>
        <taxon>Eucestoda</taxon>
        <taxon>Diphyllobothriidea</taxon>
        <taxon>Diphyllobothriidae</taxon>
        <taxon>Dibothriocephalus</taxon>
    </lineage>
</organism>
<accession>A0A3P7P6E9</accession>
<name>A0A3P7P6E9_DIBLA</name>
<dbReference type="Gene3D" id="2.130.10.10">
    <property type="entry name" value="YVTN repeat-like/Quinoprotein amine dehydrogenase"/>
    <property type="match status" value="1"/>
</dbReference>
<dbReference type="Proteomes" id="UP000281553">
    <property type="component" value="Unassembled WGS sequence"/>
</dbReference>
<evidence type="ECO:0000313" key="3">
    <source>
        <dbReference type="EMBL" id="VDN13676.1"/>
    </source>
</evidence>
<dbReference type="InterPro" id="IPR015943">
    <property type="entry name" value="WD40/YVTN_repeat-like_dom_sf"/>
</dbReference>
<evidence type="ECO:0000313" key="4">
    <source>
        <dbReference type="Proteomes" id="UP000281553"/>
    </source>
</evidence>
<keyword evidence="4" id="KW-1185">Reference proteome</keyword>
<sequence>MLQHCTLIKELHAIQSITLSSSGRKLLVTVHKRGLHLWDLESLGMLQQFAGFKQDLYKLTSTIGGINEDFVASGSEDGFLHLWHLSSGARPIYSAMSATGEHPVTCANWNPALPTMLATVNDEGEIRIWAPASKHSLFILPCFSCAFWFP</sequence>